<feature type="compositionally biased region" description="Basic residues" evidence="1">
    <location>
        <begin position="387"/>
        <end position="396"/>
    </location>
</feature>
<evidence type="ECO:0000256" key="1">
    <source>
        <dbReference type="SAM" id="MobiDB-lite"/>
    </source>
</evidence>
<dbReference type="InParanoid" id="M3Z6U3"/>
<feature type="compositionally biased region" description="Gly residues" evidence="1">
    <location>
        <begin position="341"/>
        <end position="355"/>
    </location>
</feature>
<name>M3Z6U3_MUSPF</name>
<evidence type="ECO:0000313" key="2">
    <source>
        <dbReference type="Ensembl" id="ENSMPUP00000019306.1"/>
    </source>
</evidence>
<feature type="compositionally biased region" description="Basic and acidic residues" evidence="1">
    <location>
        <begin position="265"/>
        <end position="288"/>
    </location>
</feature>
<feature type="compositionally biased region" description="Basic and acidic residues" evidence="1">
    <location>
        <begin position="97"/>
        <end position="110"/>
    </location>
</feature>
<accession>M3Z6U3</accession>
<organism evidence="2">
    <name type="scientific">Mustela putorius furo</name>
    <name type="common">European domestic ferret</name>
    <name type="synonym">Mustela furo</name>
    <dbReference type="NCBI Taxonomy" id="9669"/>
    <lineage>
        <taxon>Eukaryota</taxon>
        <taxon>Metazoa</taxon>
        <taxon>Chordata</taxon>
        <taxon>Craniata</taxon>
        <taxon>Vertebrata</taxon>
        <taxon>Euteleostomi</taxon>
        <taxon>Mammalia</taxon>
        <taxon>Eutheria</taxon>
        <taxon>Laurasiatheria</taxon>
        <taxon>Carnivora</taxon>
        <taxon>Caniformia</taxon>
        <taxon>Musteloidea</taxon>
        <taxon>Mustelidae</taxon>
        <taxon>Mustelinae</taxon>
        <taxon>Mustela</taxon>
    </lineage>
</organism>
<reference evidence="2" key="1">
    <citation type="submission" date="2024-06" db="UniProtKB">
        <authorList>
            <consortium name="Ensembl"/>
        </authorList>
    </citation>
    <scope>IDENTIFICATION</scope>
</reference>
<dbReference type="AlphaFoldDB" id="M3Z6U3"/>
<dbReference type="HOGENOM" id="CLU_697462_0_0_1"/>
<feature type="compositionally biased region" description="Basic and acidic residues" evidence="1">
    <location>
        <begin position="159"/>
        <end position="181"/>
    </location>
</feature>
<proteinExistence type="predicted"/>
<dbReference type="Ensembl" id="ENSMPUT00000019586.1">
    <property type="protein sequence ID" value="ENSMPUP00000019306.1"/>
    <property type="gene ID" value="ENSMPUG00000019434.1"/>
</dbReference>
<feature type="region of interest" description="Disordered" evidence="1">
    <location>
        <begin position="80"/>
        <end position="396"/>
    </location>
</feature>
<sequence length="396" mass="41974">PLAAWRELGREGASAAATGRVDYAPGAFLAFLHNLSPAEEPAARVPPLDTHTCLLLRPEWPRPPRRLYCPRSLFVALSQHAAKSQPRRSTPCFPGRGNRERARQPERWAETPEPLGGCGGGGVPQLRFNSWQGEGKAAAEEGSRGSSGLGNPEGWSVRIRREERGARWPERGGQDLQERGTPRANARPRREPGRGRKDGGQDAGSGAGGTHRPPRGPGKAGTPRCWGRGAACQADKSGGASGQTSGRVLRGAEVRGRGLWIRKCQRGEGPARRAVETRESNSREKQMEGETCAPAGGRGAGRRVRAGTRGGAGKPRRPRGGGDGVTGGRRPSPRAPLTGRSGLGHEGARAGGLGGRSPRALPRARTLTFQVRLRPSSLGESGTSAPRGRRCGTRKN</sequence>
<dbReference type="OMA" id="MEGETCA"/>
<dbReference type="EMBL" id="AEYP01014646">
    <property type="status" value="NOT_ANNOTATED_CDS"/>
    <property type="molecule type" value="Genomic_DNA"/>
</dbReference>
<feature type="compositionally biased region" description="Basic and acidic residues" evidence="1">
    <location>
        <begin position="188"/>
        <end position="200"/>
    </location>
</feature>
<protein>
    <submittedName>
        <fullName evidence="2">Uncharacterized protein</fullName>
    </submittedName>
</protein>